<name>A0A5D4NPJ1_9BACI</name>
<dbReference type="PROSITE" id="PS51724">
    <property type="entry name" value="SPOR"/>
    <property type="match status" value="1"/>
</dbReference>
<dbReference type="Pfam" id="PF05036">
    <property type="entry name" value="SPOR"/>
    <property type="match status" value="1"/>
</dbReference>
<dbReference type="InterPro" id="IPR002508">
    <property type="entry name" value="MurNAc-LAA_cat"/>
</dbReference>
<dbReference type="SUPFAM" id="SSF53187">
    <property type="entry name" value="Zn-dependent exopeptidases"/>
    <property type="match status" value="1"/>
</dbReference>
<dbReference type="CDD" id="cd02696">
    <property type="entry name" value="MurNAc-LAA"/>
    <property type="match status" value="1"/>
</dbReference>
<dbReference type="SMART" id="SM00646">
    <property type="entry name" value="Ami_3"/>
    <property type="match status" value="1"/>
</dbReference>
<dbReference type="AlphaFoldDB" id="A0A5D4NPJ1"/>
<accession>A0A5D4NPJ1</accession>
<evidence type="ECO:0000313" key="3">
    <source>
        <dbReference type="EMBL" id="TYS15236.1"/>
    </source>
</evidence>
<dbReference type="GO" id="GO:0030288">
    <property type="term" value="C:outer membrane-bounded periplasmic space"/>
    <property type="evidence" value="ECO:0007669"/>
    <property type="project" value="TreeGrafter"/>
</dbReference>
<dbReference type="EMBL" id="VTEI01000009">
    <property type="protein sequence ID" value="TYS15236.1"/>
    <property type="molecule type" value="Genomic_DNA"/>
</dbReference>
<comment type="caution">
    <text evidence="3">The sequence shown here is derived from an EMBL/GenBank/DDBJ whole genome shotgun (WGS) entry which is preliminary data.</text>
</comment>
<evidence type="ECO:0000313" key="4">
    <source>
        <dbReference type="Proteomes" id="UP000322267"/>
    </source>
</evidence>
<dbReference type="PANTHER" id="PTHR30404:SF0">
    <property type="entry name" value="N-ACETYLMURAMOYL-L-ALANINE AMIDASE AMIC"/>
    <property type="match status" value="1"/>
</dbReference>
<dbReference type="GO" id="GO:0009253">
    <property type="term" value="P:peptidoglycan catabolic process"/>
    <property type="evidence" value="ECO:0007669"/>
    <property type="project" value="InterPro"/>
</dbReference>
<feature type="domain" description="SPOR" evidence="2">
    <location>
        <begin position="183"/>
        <end position="221"/>
    </location>
</feature>
<evidence type="ECO:0000256" key="1">
    <source>
        <dbReference type="ARBA" id="ARBA00022801"/>
    </source>
</evidence>
<proteinExistence type="predicted"/>
<sequence>MKIIIDAGHGYSTPGKRSPSGMREYEFNREAALAAKETLLSYENTEVYFTHLDKEDVSLKRRTDLANKIKADVFISIHANAFGSSWNEAHGVETYVHQTKPAAALSLAAIIQKKLAARTGLASRGVKAADFHVLRETKMTAVLVECGFMTNKKEAALLQTSLYRTVCGQAVAHALAEHYKLSKKDNRLYRVQAGAFSKRENAESLLSRLKDAGFDGFISTN</sequence>
<dbReference type="Pfam" id="PF01520">
    <property type="entry name" value="Amidase_3"/>
    <property type="match status" value="1"/>
</dbReference>
<protein>
    <submittedName>
        <fullName evidence="3">N-acetylmuramoyl-L-alanine amidase</fullName>
    </submittedName>
</protein>
<dbReference type="GO" id="GO:0042834">
    <property type="term" value="F:peptidoglycan binding"/>
    <property type="evidence" value="ECO:0007669"/>
    <property type="project" value="InterPro"/>
</dbReference>
<reference evidence="3 4" key="1">
    <citation type="submission" date="2019-08" db="EMBL/GenBank/DDBJ databases">
        <title>Bacillus genomes from the desert of Cuatro Cienegas, Coahuila.</title>
        <authorList>
            <person name="Olmedo-Alvarez G."/>
        </authorList>
    </citation>
    <scope>NUCLEOTIDE SEQUENCE [LARGE SCALE GENOMIC DNA]</scope>
    <source>
        <strain evidence="3 4">CH34_1T</strain>
    </source>
</reference>
<dbReference type="Gene3D" id="3.40.630.40">
    <property type="entry name" value="Zn-dependent exopeptidases"/>
    <property type="match status" value="1"/>
</dbReference>
<gene>
    <name evidence="3" type="ORF">FZC78_16410</name>
</gene>
<dbReference type="Proteomes" id="UP000322267">
    <property type="component" value="Unassembled WGS sequence"/>
</dbReference>
<keyword evidence="1" id="KW-0378">Hydrolase</keyword>
<dbReference type="GO" id="GO:0008745">
    <property type="term" value="F:N-acetylmuramoyl-L-alanine amidase activity"/>
    <property type="evidence" value="ECO:0007669"/>
    <property type="project" value="InterPro"/>
</dbReference>
<dbReference type="OrthoDB" id="9763643at2"/>
<dbReference type="InterPro" id="IPR050695">
    <property type="entry name" value="N-acetylmuramoyl_amidase_3"/>
</dbReference>
<dbReference type="PANTHER" id="PTHR30404">
    <property type="entry name" value="N-ACETYLMURAMOYL-L-ALANINE AMIDASE"/>
    <property type="match status" value="1"/>
</dbReference>
<evidence type="ECO:0000259" key="2">
    <source>
        <dbReference type="PROSITE" id="PS51724"/>
    </source>
</evidence>
<dbReference type="InterPro" id="IPR007730">
    <property type="entry name" value="SPOR-like_dom"/>
</dbReference>
<organism evidence="3 4">
    <name type="scientific">Rossellomorea vietnamensis</name>
    <dbReference type="NCBI Taxonomy" id="218284"/>
    <lineage>
        <taxon>Bacteria</taxon>
        <taxon>Bacillati</taxon>
        <taxon>Bacillota</taxon>
        <taxon>Bacilli</taxon>
        <taxon>Bacillales</taxon>
        <taxon>Bacillaceae</taxon>
        <taxon>Rossellomorea</taxon>
    </lineage>
</organism>
<dbReference type="RefSeq" id="WP_148941206.1">
    <property type="nucleotide sequence ID" value="NZ_VTEI01000009.1"/>
</dbReference>